<sequence length="192" mass="21190">MVNPVNCQLVIRVQRFAHCRLNDASGHLELIVAGGDIQWERPVVVTIGHRPQRVAHGPKQGLGEKLRDDMELDQLHQLLVAEAVQSPGLEAREGGIGRDQDGEAVARVLELSGDLAGHVGDLEQPKEVREVTGVLEDLGEAWRACGRLGQGLSDDKEDHKWKYNEAVHVHVLFLPFVWSYITCGFCFASVSC</sequence>
<evidence type="ECO:0000313" key="1">
    <source>
        <dbReference type="EMBL" id="KCW51400.1"/>
    </source>
</evidence>
<dbReference type="EMBL" id="KK198762">
    <property type="protein sequence ID" value="KCW51400.1"/>
    <property type="molecule type" value="Genomic_DNA"/>
</dbReference>
<gene>
    <name evidence="1" type="ORF">EUGRSUZ_J00937</name>
</gene>
<protein>
    <submittedName>
        <fullName evidence="1">Uncharacterized protein</fullName>
    </submittedName>
</protein>
<dbReference type="AlphaFoldDB" id="A0A059ADF1"/>
<dbReference type="InParanoid" id="A0A059ADF1"/>
<dbReference type="Gramene" id="KCW51400">
    <property type="protein sequence ID" value="KCW51400"/>
    <property type="gene ID" value="EUGRSUZ_J00937"/>
</dbReference>
<name>A0A059ADF1_EUCGR</name>
<organism evidence="1">
    <name type="scientific">Eucalyptus grandis</name>
    <name type="common">Flooded gum</name>
    <dbReference type="NCBI Taxonomy" id="71139"/>
    <lineage>
        <taxon>Eukaryota</taxon>
        <taxon>Viridiplantae</taxon>
        <taxon>Streptophyta</taxon>
        <taxon>Embryophyta</taxon>
        <taxon>Tracheophyta</taxon>
        <taxon>Spermatophyta</taxon>
        <taxon>Magnoliopsida</taxon>
        <taxon>eudicotyledons</taxon>
        <taxon>Gunneridae</taxon>
        <taxon>Pentapetalae</taxon>
        <taxon>rosids</taxon>
        <taxon>malvids</taxon>
        <taxon>Myrtales</taxon>
        <taxon>Myrtaceae</taxon>
        <taxon>Myrtoideae</taxon>
        <taxon>Eucalypteae</taxon>
        <taxon>Eucalyptus</taxon>
    </lineage>
</organism>
<proteinExistence type="predicted"/>
<reference evidence="1" key="1">
    <citation type="submission" date="2013-07" db="EMBL/GenBank/DDBJ databases">
        <title>The genome of Eucalyptus grandis.</title>
        <authorList>
            <person name="Schmutz J."/>
            <person name="Hayes R."/>
            <person name="Myburg A."/>
            <person name="Tuskan G."/>
            <person name="Grattapaglia D."/>
            <person name="Rokhsar D.S."/>
        </authorList>
    </citation>
    <scope>NUCLEOTIDE SEQUENCE</scope>
    <source>
        <tissue evidence="1">Leaf extractions</tissue>
    </source>
</reference>
<accession>A0A059ADF1</accession>